<organism evidence="2 3">
    <name type="scientific">Rurimicrobium arvi</name>
    <dbReference type="NCBI Taxonomy" id="2049916"/>
    <lineage>
        <taxon>Bacteria</taxon>
        <taxon>Pseudomonadati</taxon>
        <taxon>Bacteroidota</taxon>
        <taxon>Chitinophagia</taxon>
        <taxon>Chitinophagales</taxon>
        <taxon>Chitinophagaceae</taxon>
        <taxon>Rurimicrobium</taxon>
    </lineage>
</organism>
<accession>A0ABP8MUS7</accession>
<dbReference type="RefSeq" id="WP_344825872.1">
    <property type="nucleotide sequence ID" value="NZ_BAABEZ010000022.1"/>
</dbReference>
<keyword evidence="1" id="KW-0472">Membrane</keyword>
<evidence type="ECO:0000313" key="2">
    <source>
        <dbReference type="EMBL" id="GAA4455298.1"/>
    </source>
</evidence>
<sequence length="124" mass="14436">MASKPPMLWSLLRCKCPNCRKGNLFTQRSVFPLRSMLQMHTHCTECGAKLVEESNNGPGINFVLTTLLLFLNILWYYPIFGLSYTDNSVYYFLASSVSVVLLLQPWLMRLARSVYLYLIWMTRE</sequence>
<keyword evidence="1" id="KW-1133">Transmembrane helix</keyword>
<feature type="transmembrane region" description="Helical" evidence="1">
    <location>
        <begin position="59"/>
        <end position="77"/>
    </location>
</feature>
<protein>
    <recommendedName>
        <fullName evidence="4">DUF983 domain-containing protein</fullName>
    </recommendedName>
</protein>
<comment type="caution">
    <text evidence="2">The sequence shown here is derived from an EMBL/GenBank/DDBJ whole genome shotgun (WGS) entry which is preliminary data.</text>
</comment>
<proteinExistence type="predicted"/>
<keyword evidence="1" id="KW-0812">Transmembrane</keyword>
<dbReference type="Proteomes" id="UP001501410">
    <property type="component" value="Unassembled WGS sequence"/>
</dbReference>
<feature type="transmembrane region" description="Helical" evidence="1">
    <location>
        <begin position="89"/>
        <end position="107"/>
    </location>
</feature>
<evidence type="ECO:0000256" key="1">
    <source>
        <dbReference type="SAM" id="Phobius"/>
    </source>
</evidence>
<name>A0ABP8MUS7_9BACT</name>
<reference evidence="3" key="1">
    <citation type="journal article" date="2019" name="Int. J. Syst. Evol. Microbiol.">
        <title>The Global Catalogue of Microorganisms (GCM) 10K type strain sequencing project: providing services to taxonomists for standard genome sequencing and annotation.</title>
        <authorList>
            <consortium name="The Broad Institute Genomics Platform"/>
            <consortium name="The Broad Institute Genome Sequencing Center for Infectious Disease"/>
            <person name="Wu L."/>
            <person name="Ma J."/>
        </authorList>
    </citation>
    <scope>NUCLEOTIDE SEQUENCE [LARGE SCALE GENOMIC DNA]</scope>
    <source>
        <strain evidence="3">JCM 31921</strain>
    </source>
</reference>
<gene>
    <name evidence="2" type="ORF">GCM10023092_18690</name>
</gene>
<keyword evidence="3" id="KW-1185">Reference proteome</keyword>
<evidence type="ECO:0000313" key="3">
    <source>
        <dbReference type="Proteomes" id="UP001501410"/>
    </source>
</evidence>
<dbReference type="EMBL" id="BAABEZ010000022">
    <property type="protein sequence ID" value="GAA4455298.1"/>
    <property type="molecule type" value="Genomic_DNA"/>
</dbReference>
<evidence type="ECO:0008006" key="4">
    <source>
        <dbReference type="Google" id="ProtNLM"/>
    </source>
</evidence>